<reference evidence="1" key="1">
    <citation type="submission" date="2018-10" db="EMBL/GenBank/DDBJ databases">
        <title>Hidden diversity of soil giant viruses.</title>
        <authorList>
            <person name="Schulz F."/>
            <person name="Alteio L."/>
            <person name="Goudeau D."/>
            <person name="Ryan E.M."/>
            <person name="Malmstrom R.R."/>
            <person name="Blanchard J."/>
            <person name="Woyke T."/>
        </authorList>
    </citation>
    <scope>NUCLEOTIDE SEQUENCE</scope>
    <source>
        <strain evidence="1">SAV1</strain>
    </source>
</reference>
<protein>
    <submittedName>
        <fullName evidence="1">Putative ORFan</fullName>
    </submittedName>
</protein>
<organism evidence="1">
    <name type="scientific">Satyrvirus sp</name>
    <dbReference type="NCBI Taxonomy" id="2487771"/>
    <lineage>
        <taxon>Viruses</taxon>
        <taxon>Varidnaviria</taxon>
        <taxon>Bamfordvirae</taxon>
        <taxon>Nucleocytoviricota</taxon>
        <taxon>Megaviricetes</taxon>
        <taxon>Imitervirales</taxon>
        <taxon>Mimiviridae</taxon>
        <taxon>Megamimivirinae</taxon>
    </lineage>
</organism>
<name>A0A3G5ADD1_9VIRU</name>
<sequence length="228" mass="27276">MQPKLFIEKYLNGPTNYQVTISTTNKLLPLYQKIWSTNTKISYVTDNFIPVAAPNMNIIYIYHQPTKPTKEEQFNLIAYLESNPSIKYIFVGNIDNLSTYVCTKLFRYMLYFPVHSKGKWRWVNCDYISRNVITSVSRKIINQENRKEKTTKPFYLYDYCIFLDMVYDESKIFNFNKKIFRPKQKITKNTIIKYVYVNNNNKEYLLMPNGAKENYENIVNKYKDVIEI</sequence>
<gene>
    <name evidence="1" type="ORF">Satyrvirus4_25</name>
</gene>
<dbReference type="EMBL" id="MK072440">
    <property type="protein sequence ID" value="AYV85128.1"/>
    <property type="molecule type" value="Genomic_DNA"/>
</dbReference>
<proteinExistence type="predicted"/>
<accession>A0A3G5ADD1</accession>
<evidence type="ECO:0000313" key="1">
    <source>
        <dbReference type="EMBL" id="AYV85128.1"/>
    </source>
</evidence>